<dbReference type="GO" id="GO:0009279">
    <property type="term" value="C:cell outer membrane"/>
    <property type="evidence" value="ECO:0007669"/>
    <property type="project" value="UniProtKB-SubCell"/>
</dbReference>
<comment type="similarity">
    <text evidence="5">Belongs to the Omp25/RopB family.</text>
</comment>
<evidence type="ECO:0000313" key="10">
    <source>
        <dbReference type="Proteomes" id="UP000215703"/>
    </source>
</evidence>
<dbReference type="AlphaFoldDB" id="A0A2U8P5T0"/>
<evidence type="ECO:0000256" key="4">
    <source>
        <dbReference type="ARBA" id="ARBA00023237"/>
    </source>
</evidence>
<name>A0A2U8P5T0_9BRAD</name>
<dbReference type="InterPro" id="IPR051692">
    <property type="entry name" value="OMP-like"/>
</dbReference>
<feature type="signal peptide" evidence="7">
    <location>
        <begin position="1"/>
        <end position="24"/>
    </location>
</feature>
<dbReference type="PANTHER" id="PTHR34001">
    <property type="entry name" value="BLL7405 PROTEIN"/>
    <property type="match status" value="1"/>
</dbReference>
<evidence type="ECO:0000256" key="7">
    <source>
        <dbReference type="SAM" id="SignalP"/>
    </source>
</evidence>
<reference evidence="9 10" key="1">
    <citation type="journal article" date="2014" name="Int. J. Syst. Evol. Microbiol.">
        <title>Bradyrhizobium ottawaense sp. nov., a symbiotic nitrogen fixing bacterium from root nodules of soybeans in Canada.</title>
        <authorList>
            <person name="Yu X."/>
            <person name="Cloutier S."/>
            <person name="Tambong J.T."/>
            <person name="Bromfield E.S."/>
        </authorList>
    </citation>
    <scope>NUCLEOTIDE SEQUENCE [LARGE SCALE GENOMIC DNA]</scope>
    <source>
        <strain evidence="9 10">OO99</strain>
    </source>
</reference>
<dbReference type="PANTHER" id="PTHR34001:SF3">
    <property type="entry name" value="BLL7405 PROTEIN"/>
    <property type="match status" value="1"/>
</dbReference>
<feature type="coiled-coil region" evidence="6">
    <location>
        <begin position="29"/>
        <end position="63"/>
    </location>
</feature>
<keyword evidence="3" id="KW-0472">Membrane</keyword>
<dbReference type="Pfam" id="PF13505">
    <property type="entry name" value="OMP_b-brl"/>
    <property type="match status" value="1"/>
</dbReference>
<comment type="subcellular location">
    <subcellularLocation>
        <location evidence="1">Cell outer membrane</location>
    </subcellularLocation>
</comment>
<organism evidence="9 10">
    <name type="scientific">Bradyrhizobium ottawaense</name>
    <dbReference type="NCBI Taxonomy" id="931866"/>
    <lineage>
        <taxon>Bacteria</taxon>
        <taxon>Pseudomonadati</taxon>
        <taxon>Pseudomonadota</taxon>
        <taxon>Alphaproteobacteria</taxon>
        <taxon>Hyphomicrobiales</taxon>
        <taxon>Nitrobacteraceae</taxon>
        <taxon>Bradyrhizobium</taxon>
    </lineage>
</organism>
<evidence type="ECO:0000256" key="3">
    <source>
        <dbReference type="ARBA" id="ARBA00023136"/>
    </source>
</evidence>
<accession>A0A2U8P5T0</accession>
<proteinExistence type="inferred from homology"/>
<protein>
    <submittedName>
        <fullName evidence="9">Porin family protein</fullName>
    </submittedName>
</protein>
<evidence type="ECO:0000256" key="6">
    <source>
        <dbReference type="SAM" id="Coils"/>
    </source>
</evidence>
<evidence type="ECO:0000256" key="5">
    <source>
        <dbReference type="ARBA" id="ARBA00038306"/>
    </source>
</evidence>
<keyword evidence="4" id="KW-0998">Cell outer membrane</keyword>
<dbReference type="Gene3D" id="2.40.160.20">
    <property type="match status" value="1"/>
</dbReference>
<dbReference type="InterPro" id="IPR027385">
    <property type="entry name" value="Beta-barrel_OMP"/>
</dbReference>
<keyword evidence="6" id="KW-0175">Coiled coil</keyword>
<dbReference type="KEGG" id="bot:CIT37_13160"/>
<dbReference type="InterPro" id="IPR011250">
    <property type="entry name" value="OMP/PagP_B-barrel"/>
</dbReference>
<dbReference type="EMBL" id="CP029425">
    <property type="protein sequence ID" value="AWL93046.1"/>
    <property type="molecule type" value="Genomic_DNA"/>
</dbReference>
<keyword evidence="2 7" id="KW-0732">Signal</keyword>
<reference evidence="9 10" key="2">
    <citation type="journal article" date="2017" name="Syst. Appl. Microbiol.">
        <title>Soybeans inoculated with root zone soils of Canadian native legumes harbour diverse and novel Bradyrhizobium spp. that possess agricultural potential.</title>
        <authorList>
            <person name="Bromfield E.S.P."/>
            <person name="Cloutier S."/>
            <person name="Tambong J.T."/>
            <person name="Tran Thi T.V."/>
        </authorList>
    </citation>
    <scope>NUCLEOTIDE SEQUENCE [LARGE SCALE GENOMIC DNA]</scope>
    <source>
        <strain evidence="9 10">OO99</strain>
    </source>
</reference>
<gene>
    <name evidence="9" type="ORF">CIT37_13160</name>
</gene>
<feature type="chain" id="PRO_5015965526" evidence="7">
    <location>
        <begin position="25"/>
        <end position="333"/>
    </location>
</feature>
<evidence type="ECO:0000256" key="1">
    <source>
        <dbReference type="ARBA" id="ARBA00004442"/>
    </source>
</evidence>
<dbReference type="Proteomes" id="UP000215703">
    <property type="component" value="Chromosome"/>
</dbReference>
<evidence type="ECO:0000256" key="2">
    <source>
        <dbReference type="ARBA" id="ARBA00022729"/>
    </source>
</evidence>
<sequence length="333" mass="35694">MQMIRGLFIGVAIAMSLVSEGAQASSADTDKILEKLAVLEARVATLEAKNLEYKRELEGTRAAHARMDPSKNFRTANAAVPLQPGPLRSRDDHPGIEPGWTGIFWGASAGGAATKSSTTSAGQATIASPGFLTGYNTSDLSAPTSNAGAFIDLFAGANVQVSRLVFGGQLEATASDLNFSSSGARSYSYFDQNGATGATATGNYRPQLTSRWMASALLRAGVLLDDDTLLYGLGGWTFAQFEARNVTDNPFYQPNETFRASGPTGGVGIERKLYSNWRVRAEYRYTKFDTAHTQDQFGFVSGTSSQGYSRSTQFDQSMQSGRIGVAYSFNPLR</sequence>
<dbReference type="SUPFAM" id="SSF56925">
    <property type="entry name" value="OMPA-like"/>
    <property type="match status" value="1"/>
</dbReference>
<feature type="domain" description="Outer membrane protein beta-barrel" evidence="8">
    <location>
        <begin position="132"/>
        <end position="295"/>
    </location>
</feature>
<evidence type="ECO:0000259" key="8">
    <source>
        <dbReference type="Pfam" id="PF13505"/>
    </source>
</evidence>
<evidence type="ECO:0000313" key="9">
    <source>
        <dbReference type="EMBL" id="AWL93046.1"/>
    </source>
</evidence>